<dbReference type="KEGG" id="talb:FTW19_12265"/>
<dbReference type="EMBL" id="CP042806">
    <property type="protein sequence ID" value="QEE31317.1"/>
    <property type="molecule type" value="Genomic_DNA"/>
</dbReference>
<dbReference type="Gene3D" id="3.40.50.150">
    <property type="entry name" value="Vaccinia Virus protein VP39"/>
    <property type="match status" value="1"/>
</dbReference>
<dbReference type="PANTHER" id="PTHR44942:SF4">
    <property type="entry name" value="METHYLTRANSFERASE TYPE 11 DOMAIN-CONTAINING PROTEIN"/>
    <property type="match status" value="1"/>
</dbReference>
<name>A0A5B9ELK5_9BACT</name>
<dbReference type="InterPro" id="IPR013216">
    <property type="entry name" value="Methyltransf_11"/>
</dbReference>
<dbReference type="InterPro" id="IPR029063">
    <property type="entry name" value="SAM-dependent_MTases_sf"/>
</dbReference>
<accession>A0A5B9ELK5</accession>
<evidence type="ECO:0000256" key="3">
    <source>
        <dbReference type="ARBA" id="ARBA00022679"/>
    </source>
</evidence>
<dbReference type="InterPro" id="IPR051052">
    <property type="entry name" value="Diverse_substrate_MTase"/>
</dbReference>
<dbReference type="Proteomes" id="UP000321820">
    <property type="component" value="Chromosome"/>
</dbReference>
<dbReference type="OrthoDB" id="9797252at2"/>
<proteinExistence type="inferred from homology"/>
<organism evidence="5 6">
    <name type="scientific">Terriglobus albidus</name>
    <dbReference type="NCBI Taxonomy" id="1592106"/>
    <lineage>
        <taxon>Bacteria</taxon>
        <taxon>Pseudomonadati</taxon>
        <taxon>Acidobacteriota</taxon>
        <taxon>Terriglobia</taxon>
        <taxon>Terriglobales</taxon>
        <taxon>Acidobacteriaceae</taxon>
        <taxon>Terriglobus</taxon>
    </lineage>
</organism>
<dbReference type="SUPFAM" id="SSF53335">
    <property type="entry name" value="S-adenosyl-L-methionine-dependent methyltransferases"/>
    <property type="match status" value="1"/>
</dbReference>
<keyword evidence="6" id="KW-1185">Reference proteome</keyword>
<protein>
    <submittedName>
        <fullName evidence="5">Class I SAM-dependent methyltransferase</fullName>
    </submittedName>
</protein>
<keyword evidence="3 5" id="KW-0808">Transferase</keyword>
<evidence type="ECO:0000256" key="2">
    <source>
        <dbReference type="ARBA" id="ARBA00022603"/>
    </source>
</evidence>
<dbReference type="GO" id="GO:0008757">
    <property type="term" value="F:S-adenosylmethionine-dependent methyltransferase activity"/>
    <property type="evidence" value="ECO:0007669"/>
    <property type="project" value="InterPro"/>
</dbReference>
<dbReference type="AlphaFoldDB" id="A0A5B9ELK5"/>
<dbReference type="GO" id="GO:0032259">
    <property type="term" value="P:methylation"/>
    <property type="evidence" value="ECO:0007669"/>
    <property type="project" value="UniProtKB-KW"/>
</dbReference>
<feature type="domain" description="Methyltransferase type 11" evidence="4">
    <location>
        <begin position="44"/>
        <end position="134"/>
    </location>
</feature>
<dbReference type="CDD" id="cd02440">
    <property type="entry name" value="AdoMet_MTases"/>
    <property type="match status" value="1"/>
</dbReference>
<evidence type="ECO:0000313" key="6">
    <source>
        <dbReference type="Proteomes" id="UP000321820"/>
    </source>
</evidence>
<sequence length="254" mass="28163">MGHTERFTGRAAAYQQYRLSYPASEVMRILREWIGLTSGDTVADIGAGTGMLTELFLDNGNPTIAIEPNAEMRAACADQCGRHPNLTLIDATAEATTLPDHSVDLITAGRAFHWFDHARALPEFQRILKPGHWVAMVSIGRSKNDSPLSQAFESLLTTHGTDYRYVRDGYRVHDRLETLFPGGEVRQTAIAGEQQLTLEALTGQAMSYSMAPLPGDPRHAAFIDALEEFFHRFCDNGLLTQPTTCWISCCRFAE</sequence>
<evidence type="ECO:0000313" key="5">
    <source>
        <dbReference type="EMBL" id="QEE31317.1"/>
    </source>
</evidence>
<keyword evidence="2 5" id="KW-0489">Methyltransferase</keyword>
<evidence type="ECO:0000256" key="1">
    <source>
        <dbReference type="ARBA" id="ARBA00008361"/>
    </source>
</evidence>
<gene>
    <name evidence="5" type="ORF">FTW19_12265</name>
</gene>
<reference evidence="5 6" key="1">
    <citation type="submission" date="2019-08" db="EMBL/GenBank/DDBJ databases">
        <title>Complete genome sequence of Terriglobus albidus strain ORNL.</title>
        <authorList>
            <person name="Podar M."/>
        </authorList>
    </citation>
    <scope>NUCLEOTIDE SEQUENCE [LARGE SCALE GENOMIC DNA]</scope>
    <source>
        <strain evidence="5 6">ORNL</strain>
    </source>
</reference>
<dbReference type="PANTHER" id="PTHR44942">
    <property type="entry name" value="METHYLTRANSF_11 DOMAIN-CONTAINING PROTEIN"/>
    <property type="match status" value="1"/>
</dbReference>
<comment type="similarity">
    <text evidence="1">Belongs to the methyltransferase superfamily.</text>
</comment>
<evidence type="ECO:0000259" key="4">
    <source>
        <dbReference type="Pfam" id="PF08241"/>
    </source>
</evidence>
<dbReference type="Pfam" id="PF08241">
    <property type="entry name" value="Methyltransf_11"/>
    <property type="match status" value="1"/>
</dbReference>